<proteinExistence type="predicted"/>
<sequence>MLIEPIKATSTQEIHLCDCCTAYSVGFNPHSTITVYERQGLAHLVHEHNHSIALVPSAEATSIAFIIRK</sequence>
<organism evidence="1 2">
    <name type="scientific">Penicillium nordicum</name>
    <dbReference type="NCBI Taxonomy" id="229535"/>
    <lineage>
        <taxon>Eukaryota</taxon>
        <taxon>Fungi</taxon>
        <taxon>Dikarya</taxon>
        <taxon>Ascomycota</taxon>
        <taxon>Pezizomycotina</taxon>
        <taxon>Eurotiomycetes</taxon>
        <taxon>Eurotiomycetidae</taxon>
        <taxon>Eurotiales</taxon>
        <taxon>Aspergillaceae</taxon>
        <taxon>Penicillium</taxon>
    </lineage>
</organism>
<accession>A0A0M8NW96</accession>
<evidence type="ECO:0000313" key="1">
    <source>
        <dbReference type="EMBL" id="KOS40636.1"/>
    </source>
</evidence>
<dbReference type="Proteomes" id="UP000037696">
    <property type="component" value="Unassembled WGS sequence"/>
</dbReference>
<dbReference type="AlphaFoldDB" id="A0A0M8NW96"/>
<dbReference type="EMBL" id="LHQQ01000156">
    <property type="protein sequence ID" value="KOS40636.1"/>
    <property type="molecule type" value="Genomic_DNA"/>
</dbReference>
<gene>
    <name evidence="1" type="ORF">ACN38_g8477</name>
</gene>
<keyword evidence="2" id="KW-1185">Reference proteome</keyword>
<evidence type="ECO:0000313" key="2">
    <source>
        <dbReference type="Proteomes" id="UP000037696"/>
    </source>
</evidence>
<name>A0A0M8NW96_9EURO</name>
<protein>
    <submittedName>
        <fullName evidence="1">Uncharacterized protein</fullName>
    </submittedName>
</protein>
<reference evidence="1 2" key="1">
    <citation type="submission" date="2015-08" db="EMBL/GenBank/DDBJ databases">
        <title>Genome sequencing of Penicillium nordicum.</title>
        <authorList>
            <person name="Nguyen H.D."/>
            <person name="Seifert K.A."/>
        </authorList>
    </citation>
    <scope>NUCLEOTIDE SEQUENCE [LARGE SCALE GENOMIC DNA]</scope>
    <source>
        <strain evidence="1 2">DAOMC 185683</strain>
    </source>
</reference>
<comment type="caution">
    <text evidence="1">The sequence shown here is derived from an EMBL/GenBank/DDBJ whole genome shotgun (WGS) entry which is preliminary data.</text>
</comment>